<proteinExistence type="inferred from homology"/>
<evidence type="ECO:0000313" key="3">
    <source>
        <dbReference type="EMBL" id="KAJ8345346.1"/>
    </source>
</evidence>
<comment type="similarity">
    <text evidence="1">Belongs to the tumor necrosis factor family.</text>
</comment>
<dbReference type="GO" id="GO:0005164">
    <property type="term" value="F:tumor necrosis factor receptor binding"/>
    <property type="evidence" value="ECO:0007669"/>
    <property type="project" value="InterPro"/>
</dbReference>
<gene>
    <name evidence="3" type="ORF">SKAU_G00295390</name>
</gene>
<organism evidence="3 4">
    <name type="scientific">Synaphobranchus kaupii</name>
    <name type="common">Kaup's arrowtooth eel</name>
    <dbReference type="NCBI Taxonomy" id="118154"/>
    <lineage>
        <taxon>Eukaryota</taxon>
        <taxon>Metazoa</taxon>
        <taxon>Chordata</taxon>
        <taxon>Craniata</taxon>
        <taxon>Vertebrata</taxon>
        <taxon>Euteleostomi</taxon>
        <taxon>Actinopterygii</taxon>
        <taxon>Neopterygii</taxon>
        <taxon>Teleostei</taxon>
        <taxon>Anguilliformes</taxon>
        <taxon>Synaphobranchidae</taxon>
        <taxon>Synaphobranchus</taxon>
    </lineage>
</organism>
<reference evidence="3" key="1">
    <citation type="journal article" date="2023" name="Science">
        <title>Genome structures resolve the early diversification of teleost fishes.</title>
        <authorList>
            <person name="Parey E."/>
            <person name="Louis A."/>
            <person name="Montfort J."/>
            <person name="Bouchez O."/>
            <person name="Roques C."/>
            <person name="Iampietro C."/>
            <person name="Lluch J."/>
            <person name="Castinel A."/>
            <person name="Donnadieu C."/>
            <person name="Desvignes T."/>
            <person name="Floi Bucao C."/>
            <person name="Jouanno E."/>
            <person name="Wen M."/>
            <person name="Mejri S."/>
            <person name="Dirks R."/>
            <person name="Jansen H."/>
            <person name="Henkel C."/>
            <person name="Chen W.J."/>
            <person name="Zahm M."/>
            <person name="Cabau C."/>
            <person name="Klopp C."/>
            <person name="Thompson A.W."/>
            <person name="Robinson-Rechavi M."/>
            <person name="Braasch I."/>
            <person name="Lecointre G."/>
            <person name="Bobe J."/>
            <person name="Postlethwait J.H."/>
            <person name="Berthelot C."/>
            <person name="Roest Crollius H."/>
            <person name="Guiguen Y."/>
        </authorList>
    </citation>
    <scope>NUCLEOTIDE SEQUENCE</scope>
    <source>
        <strain evidence="3">WJC10195</strain>
    </source>
</reference>
<dbReference type="OrthoDB" id="9904331at2759"/>
<dbReference type="Pfam" id="PF00229">
    <property type="entry name" value="TNF"/>
    <property type="match status" value="1"/>
</dbReference>
<dbReference type="SUPFAM" id="SSF49842">
    <property type="entry name" value="TNF-like"/>
    <property type="match status" value="1"/>
</dbReference>
<name>A0A9Q1EUN7_SYNKA</name>
<comment type="caution">
    <text evidence="3">The sequence shown here is derived from an EMBL/GenBank/DDBJ whole genome shotgun (WGS) entry which is preliminary data.</text>
</comment>
<dbReference type="InterPro" id="IPR008983">
    <property type="entry name" value="Tumour_necrosis_fac-like_dom"/>
</dbReference>
<evidence type="ECO:0000259" key="2">
    <source>
        <dbReference type="Pfam" id="PF00229"/>
    </source>
</evidence>
<feature type="domain" description="THD" evidence="2">
    <location>
        <begin position="26"/>
        <end position="125"/>
    </location>
</feature>
<evidence type="ECO:0000256" key="1">
    <source>
        <dbReference type="ARBA" id="ARBA00008670"/>
    </source>
</evidence>
<dbReference type="GO" id="GO:0016020">
    <property type="term" value="C:membrane"/>
    <property type="evidence" value="ECO:0007669"/>
    <property type="project" value="InterPro"/>
</dbReference>
<dbReference type="GO" id="GO:0006955">
    <property type="term" value="P:immune response"/>
    <property type="evidence" value="ECO:0007669"/>
    <property type="project" value="InterPro"/>
</dbReference>
<dbReference type="EMBL" id="JAINUF010000012">
    <property type="protein sequence ID" value="KAJ8345346.1"/>
    <property type="molecule type" value="Genomic_DNA"/>
</dbReference>
<evidence type="ECO:0000313" key="4">
    <source>
        <dbReference type="Proteomes" id="UP001152622"/>
    </source>
</evidence>
<dbReference type="Proteomes" id="UP001152622">
    <property type="component" value="Chromosome 12"/>
</dbReference>
<accession>A0A9Q1EUN7</accession>
<dbReference type="AlphaFoldDB" id="A0A9Q1EUN7"/>
<dbReference type="InterPro" id="IPR006052">
    <property type="entry name" value="TNF_dom"/>
</dbReference>
<dbReference type="Gene3D" id="2.60.120.40">
    <property type="match status" value="1"/>
</dbReference>
<protein>
    <recommendedName>
        <fullName evidence="2">THD domain-containing protein</fullName>
    </recommendedName>
</protein>
<sequence length="128" mass="14515">MEIGNSRVEKYILPWDPGEHEAKPFSVKREHLVVEEGWEGRYFLYIQVTLQSNTSKVPHMVMVKKGDTTLLEGLLTRRGSSELLTTGFLGRQVELYSKESITVSCSPAGYINTTDTATYLGVYLLQRK</sequence>
<keyword evidence="4" id="KW-1185">Reference proteome</keyword>